<dbReference type="InterPro" id="IPR024029">
    <property type="entry name" value="Pyridox_Oxase_FMN-dep"/>
</dbReference>
<dbReference type="Pfam" id="PF01243">
    <property type="entry name" value="PNPOx_N"/>
    <property type="match status" value="1"/>
</dbReference>
<gene>
    <name evidence="2" type="ORF">ITI46_22465</name>
</gene>
<proteinExistence type="predicted"/>
<reference evidence="2 3" key="1">
    <citation type="submission" date="2020-11" db="EMBL/GenBank/DDBJ databases">
        <title>Streptomyces spirodelae sp. nov., isolated from duckweed.</title>
        <authorList>
            <person name="Saimee Y."/>
            <person name="Duangmal K."/>
        </authorList>
    </citation>
    <scope>NUCLEOTIDE SEQUENCE [LARGE SCALE GENOMIC DNA]</scope>
    <source>
        <strain evidence="2 3">S16-07</strain>
    </source>
</reference>
<dbReference type="RefSeq" id="WP_247746405.1">
    <property type="nucleotide sequence ID" value="NZ_JADKMA010000125.1"/>
</dbReference>
<accession>A0ABS3XH36</accession>
<name>A0ABS3XH36_9ACTN</name>
<dbReference type="InterPro" id="IPR011576">
    <property type="entry name" value="Pyridox_Oxase_N"/>
</dbReference>
<dbReference type="InterPro" id="IPR012349">
    <property type="entry name" value="Split_barrel_FMN-bd"/>
</dbReference>
<protein>
    <submittedName>
        <fullName evidence="2">Pyridoxamine 5'-phosphate oxidase family protein</fullName>
    </submittedName>
</protein>
<evidence type="ECO:0000313" key="2">
    <source>
        <dbReference type="EMBL" id="MBO8194406.1"/>
    </source>
</evidence>
<comment type="caution">
    <text evidence="2">The sequence shown here is derived from an EMBL/GenBank/DDBJ whole genome shotgun (WGS) entry which is preliminary data.</text>
</comment>
<sequence>MTARRTTEAMVEVTSEEELRTLVGEPASHAVNKNRTTLHQLDREWLAHSPFCLIATSAADGSCDVSPKGDPPGFTKVLDDRTIAIPDRPGNKRIDGLRNILSNPHVGLIFFLPGRGDTLRINGRARIVREAPFLEEMVARRNRPKLGLVVEIEEIFHHCSKAFLRSGTWQPETWRPDAVPNRARLAKALDRPEDSLESLEEYYGPSYEQKLHTEGW</sequence>
<evidence type="ECO:0000313" key="3">
    <source>
        <dbReference type="Proteomes" id="UP001519064"/>
    </source>
</evidence>
<dbReference type="PANTHER" id="PTHR42815:SF2">
    <property type="entry name" value="FAD-BINDING, PUTATIVE (AFU_ORTHOLOGUE AFUA_6G07600)-RELATED"/>
    <property type="match status" value="1"/>
</dbReference>
<feature type="domain" description="Pyridoxamine 5'-phosphate oxidase N-terminal" evidence="1">
    <location>
        <begin position="43"/>
        <end position="159"/>
    </location>
</feature>
<dbReference type="SUPFAM" id="SSF50475">
    <property type="entry name" value="FMN-binding split barrel"/>
    <property type="match status" value="1"/>
</dbReference>
<dbReference type="NCBIfam" id="TIGR04025">
    <property type="entry name" value="PPOX_FMN_DR2398"/>
    <property type="match status" value="1"/>
</dbReference>
<dbReference type="EMBL" id="JADKMA010000125">
    <property type="protein sequence ID" value="MBO8194406.1"/>
    <property type="molecule type" value="Genomic_DNA"/>
</dbReference>
<evidence type="ECO:0000259" key="1">
    <source>
        <dbReference type="Pfam" id="PF01243"/>
    </source>
</evidence>
<organism evidence="2 3">
    <name type="scientific">Streptomyces oryzae</name>
    <dbReference type="NCBI Taxonomy" id="1434886"/>
    <lineage>
        <taxon>Bacteria</taxon>
        <taxon>Bacillati</taxon>
        <taxon>Actinomycetota</taxon>
        <taxon>Actinomycetes</taxon>
        <taxon>Kitasatosporales</taxon>
        <taxon>Streptomycetaceae</taxon>
        <taxon>Streptomyces</taxon>
    </lineage>
</organism>
<dbReference type="Proteomes" id="UP001519064">
    <property type="component" value="Unassembled WGS sequence"/>
</dbReference>
<keyword evidence="3" id="KW-1185">Reference proteome</keyword>
<dbReference type="PANTHER" id="PTHR42815">
    <property type="entry name" value="FAD-BINDING, PUTATIVE (AFU_ORTHOLOGUE AFUA_6G07600)-RELATED"/>
    <property type="match status" value="1"/>
</dbReference>
<dbReference type="Gene3D" id="2.30.110.10">
    <property type="entry name" value="Electron Transport, Fmn-binding Protein, Chain A"/>
    <property type="match status" value="1"/>
</dbReference>